<feature type="transmembrane region" description="Helical" evidence="11">
    <location>
        <begin position="273"/>
        <end position="293"/>
    </location>
</feature>
<dbReference type="GO" id="GO:0008955">
    <property type="term" value="F:peptidoglycan glycosyltransferase activity"/>
    <property type="evidence" value="ECO:0007669"/>
    <property type="project" value="UniProtKB-UniRule"/>
</dbReference>
<name>A0A1F6GR00_9PROT</name>
<keyword evidence="4 11" id="KW-0808">Transferase</keyword>
<evidence type="ECO:0000256" key="11">
    <source>
        <dbReference type="HAMAP-Rule" id="MF_02079"/>
    </source>
</evidence>
<dbReference type="Proteomes" id="UP000177583">
    <property type="component" value="Unassembled WGS sequence"/>
</dbReference>
<dbReference type="PROSITE" id="PS00428">
    <property type="entry name" value="FTSW_RODA_SPOVE"/>
    <property type="match status" value="1"/>
</dbReference>
<keyword evidence="7 11" id="KW-0573">Peptidoglycan synthesis</keyword>
<evidence type="ECO:0000256" key="10">
    <source>
        <dbReference type="ARBA" id="ARBA00023316"/>
    </source>
</evidence>
<dbReference type="InterPro" id="IPR001182">
    <property type="entry name" value="FtsW/RodA"/>
</dbReference>
<protein>
    <recommendedName>
        <fullName evidence="11">Peptidoglycan glycosyltransferase MrdB</fullName>
        <shortName evidence="11">PGT</shortName>
        <ecNumber evidence="11">2.4.99.28</ecNumber>
    </recommendedName>
    <alternativeName>
        <fullName evidence="11">Cell elongation protein RodA</fullName>
    </alternativeName>
    <alternativeName>
        <fullName evidence="11">Cell wall polymerase</fullName>
    </alternativeName>
    <alternativeName>
        <fullName evidence="11">Peptidoglycan polymerase</fullName>
        <shortName evidence="11">PG polymerase</shortName>
    </alternativeName>
</protein>
<dbReference type="InterPro" id="IPR011923">
    <property type="entry name" value="RodA/MrdB"/>
</dbReference>
<proteinExistence type="inferred from homology"/>
<comment type="pathway">
    <text evidence="11">Cell wall biogenesis; peptidoglycan biosynthesis.</text>
</comment>
<evidence type="ECO:0000256" key="6">
    <source>
        <dbReference type="ARBA" id="ARBA00022960"/>
    </source>
</evidence>
<dbReference type="GO" id="GO:0051301">
    <property type="term" value="P:cell division"/>
    <property type="evidence" value="ECO:0007669"/>
    <property type="project" value="InterPro"/>
</dbReference>
<keyword evidence="10 11" id="KW-0961">Cell wall biogenesis/degradation</keyword>
<dbReference type="GO" id="GO:0032153">
    <property type="term" value="C:cell division site"/>
    <property type="evidence" value="ECO:0007669"/>
    <property type="project" value="TreeGrafter"/>
</dbReference>
<comment type="subcellular location">
    <subcellularLocation>
        <location evidence="11">Cell inner membrane</location>
        <topology evidence="11">Multi-pass membrane protein</topology>
    </subcellularLocation>
    <subcellularLocation>
        <location evidence="1">Membrane</location>
        <topology evidence="1">Multi-pass membrane protein</topology>
    </subcellularLocation>
</comment>
<feature type="transmembrane region" description="Helical" evidence="11">
    <location>
        <begin position="185"/>
        <end position="203"/>
    </location>
</feature>
<sequence length="375" mass="41149">MFDRRLWPYIDWVLIALVAVICVFGFATVYSASVSYANGNSFFPRQLLWFLAGLAVLAFTTAFDYKILGQVSLWLHLLVIGLLVLTLLYGTGGPGSKVERWLKLGPFFLQPSEFAKYTLVLYLAHYFRESRRVGEIGVKELAWPLLVTVIPFVLILKQPDLGTAGVVLVVFVPVIFLVGLRFRVIAVIMGLAAAFAPFIWAYGLKPYQKHRILTMIDPDADPLGKGYHIIQSKIAVGSGGIWGKGFLEGTQAHLNFLPARHTDFAFSVFAEEWGFVGTSTLVILYIFLTLWCLKDIGKTKDRSGTILVLGVTSSLAAQILINLGMVIGLLPVVGMPLPFVSYGGSAMISHMIGIGLIVNVRMRQADGAATNPSFS</sequence>
<keyword evidence="6 11" id="KW-0133">Cell shape</keyword>
<comment type="function">
    <text evidence="11">Peptidoglycan polymerase that is essential for cell wall elongation.</text>
</comment>
<dbReference type="EMBL" id="MFNF01000045">
    <property type="protein sequence ID" value="OGH00530.1"/>
    <property type="molecule type" value="Genomic_DNA"/>
</dbReference>
<comment type="caution">
    <text evidence="12">The sequence shown here is derived from an EMBL/GenBank/DDBJ whole genome shotgun (WGS) entry which is preliminary data.</text>
</comment>
<evidence type="ECO:0000313" key="12">
    <source>
        <dbReference type="EMBL" id="OGH00530.1"/>
    </source>
</evidence>
<feature type="transmembrane region" description="Helical" evidence="11">
    <location>
        <begin position="161"/>
        <end position="178"/>
    </location>
</feature>
<dbReference type="EC" id="2.4.99.28" evidence="11"/>
<feature type="transmembrane region" description="Helical" evidence="11">
    <location>
        <begin position="12"/>
        <end position="32"/>
    </location>
</feature>
<dbReference type="GO" id="GO:0005886">
    <property type="term" value="C:plasma membrane"/>
    <property type="evidence" value="ECO:0007669"/>
    <property type="project" value="UniProtKB-SubCell"/>
</dbReference>
<dbReference type="InterPro" id="IPR018365">
    <property type="entry name" value="Cell_cycle_FtsW-rel_CS"/>
</dbReference>
<keyword evidence="8 11" id="KW-1133">Transmembrane helix</keyword>
<feature type="transmembrane region" description="Helical" evidence="11">
    <location>
        <begin position="47"/>
        <end position="65"/>
    </location>
</feature>
<feature type="transmembrane region" description="Helical" evidence="11">
    <location>
        <begin position="72"/>
        <end position="92"/>
    </location>
</feature>
<dbReference type="GO" id="GO:0015648">
    <property type="term" value="F:lipid-linked peptidoglycan transporter activity"/>
    <property type="evidence" value="ECO:0007669"/>
    <property type="project" value="TreeGrafter"/>
</dbReference>
<dbReference type="PANTHER" id="PTHR30474:SF1">
    <property type="entry name" value="PEPTIDOGLYCAN GLYCOSYLTRANSFERASE MRDB"/>
    <property type="match status" value="1"/>
</dbReference>
<evidence type="ECO:0000256" key="7">
    <source>
        <dbReference type="ARBA" id="ARBA00022984"/>
    </source>
</evidence>
<dbReference type="PANTHER" id="PTHR30474">
    <property type="entry name" value="CELL CYCLE PROTEIN"/>
    <property type="match status" value="1"/>
</dbReference>
<dbReference type="AlphaFoldDB" id="A0A1F6GR00"/>
<keyword evidence="11" id="KW-0997">Cell inner membrane</keyword>
<dbReference type="GO" id="GO:0009252">
    <property type="term" value="P:peptidoglycan biosynthetic process"/>
    <property type="evidence" value="ECO:0007669"/>
    <property type="project" value="UniProtKB-UniRule"/>
</dbReference>
<accession>A0A1F6GR00</accession>
<reference evidence="12 13" key="1">
    <citation type="journal article" date="2016" name="Nat. Commun.">
        <title>Thousands of microbial genomes shed light on interconnected biogeochemical processes in an aquifer system.</title>
        <authorList>
            <person name="Anantharaman K."/>
            <person name="Brown C.T."/>
            <person name="Hug L.A."/>
            <person name="Sharon I."/>
            <person name="Castelle C.J."/>
            <person name="Probst A.J."/>
            <person name="Thomas B.C."/>
            <person name="Singh A."/>
            <person name="Wilkins M.J."/>
            <person name="Karaoz U."/>
            <person name="Brodie E.L."/>
            <person name="Williams K.H."/>
            <person name="Hubbard S.S."/>
            <person name="Banfield J.F."/>
        </authorList>
    </citation>
    <scope>NUCLEOTIDE SEQUENCE [LARGE SCALE GENOMIC DNA]</scope>
</reference>
<keyword evidence="5 11" id="KW-0812">Transmembrane</keyword>
<dbReference type="Pfam" id="PF01098">
    <property type="entry name" value="FTSW_RODA_SPOVE"/>
    <property type="match status" value="1"/>
</dbReference>
<dbReference type="GO" id="GO:0071555">
    <property type="term" value="P:cell wall organization"/>
    <property type="evidence" value="ECO:0007669"/>
    <property type="project" value="UniProtKB-KW"/>
</dbReference>
<keyword evidence="9 11" id="KW-0472">Membrane</keyword>
<feature type="transmembrane region" description="Helical" evidence="11">
    <location>
        <begin position="305"/>
        <end position="333"/>
    </location>
</feature>
<evidence type="ECO:0000313" key="13">
    <source>
        <dbReference type="Proteomes" id="UP000177583"/>
    </source>
</evidence>
<evidence type="ECO:0000256" key="4">
    <source>
        <dbReference type="ARBA" id="ARBA00022679"/>
    </source>
</evidence>
<evidence type="ECO:0000256" key="5">
    <source>
        <dbReference type="ARBA" id="ARBA00022692"/>
    </source>
</evidence>
<organism evidence="12 13">
    <name type="scientific">Candidatus Lambdaproteobacteria bacterium RIFOXYD2_FULL_56_26</name>
    <dbReference type="NCBI Taxonomy" id="1817773"/>
    <lineage>
        <taxon>Bacteria</taxon>
        <taxon>Pseudomonadati</taxon>
        <taxon>Pseudomonadota</taxon>
        <taxon>Candidatus Lambdaproteobacteria</taxon>
    </lineage>
</organism>
<dbReference type="GO" id="GO:0008360">
    <property type="term" value="P:regulation of cell shape"/>
    <property type="evidence" value="ECO:0007669"/>
    <property type="project" value="UniProtKB-KW"/>
</dbReference>
<comment type="catalytic activity">
    <reaction evidence="11">
        <text>[GlcNAc-(1-&gt;4)-Mur2Ac(oyl-L-Ala-gamma-D-Glu-L-Lys-D-Ala-D-Ala)](n)-di-trans,octa-cis-undecaprenyl diphosphate + beta-D-GlcNAc-(1-&gt;4)-Mur2Ac(oyl-L-Ala-gamma-D-Glu-L-Lys-D-Ala-D-Ala)-di-trans,octa-cis-undecaprenyl diphosphate = [GlcNAc-(1-&gt;4)-Mur2Ac(oyl-L-Ala-gamma-D-Glu-L-Lys-D-Ala-D-Ala)](n+1)-di-trans,octa-cis-undecaprenyl diphosphate + di-trans,octa-cis-undecaprenyl diphosphate + H(+)</text>
        <dbReference type="Rhea" id="RHEA:23708"/>
        <dbReference type="Rhea" id="RHEA-COMP:9602"/>
        <dbReference type="Rhea" id="RHEA-COMP:9603"/>
        <dbReference type="ChEBI" id="CHEBI:15378"/>
        <dbReference type="ChEBI" id="CHEBI:58405"/>
        <dbReference type="ChEBI" id="CHEBI:60033"/>
        <dbReference type="ChEBI" id="CHEBI:78435"/>
        <dbReference type="EC" id="2.4.99.28"/>
    </reaction>
</comment>
<keyword evidence="3 11" id="KW-0328">Glycosyltransferase</keyword>
<dbReference type="NCBIfam" id="TIGR02210">
    <property type="entry name" value="rodA_shape"/>
    <property type="match status" value="1"/>
</dbReference>
<evidence type="ECO:0000256" key="9">
    <source>
        <dbReference type="ARBA" id="ARBA00023136"/>
    </source>
</evidence>
<gene>
    <name evidence="11" type="primary">mrdB</name>
    <name evidence="11" type="synonym">rodA</name>
    <name evidence="12" type="ORF">A2557_10370</name>
</gene>
<evidence type="ECO:0000256" key="1">
    <source>
        <dbReference type="ARBA" id="ARBA00004141"/>
    </source>
</evidence>
<dbReference type="HAMAP" id="MF_02079">
    <property type="entry name" value="PGT_RodA"/>
    <property type="match status" value="1"/>
</dbReference>
<evidence type="ECO:0000256" key="2">
    <source>
        <dbReference type="ARBA" id="ARBA00022475"/>
    </source>
</evidence>
<evidence type="ECO:0000256" key="8">
    <source>
        <dbReference type="ARBA" id="ARBA00022989"/>
    </source>
</evidence>
<keyword evidence="2 11" id="KW-1003">Cell membrane</keyword>
<comment type="similarity">
    <text evidence="11">Belongs to the SEDS family. MrdB/RodA subfamily.</text>
</comment>
<feature type="transmembrane region" description="Helical" evidence="11">
    <location>
        <begin position="339"/>
        <end position="358"/>
    </location>
</feature>
<dbReference type="UniPathway" id="UPA00219"/>
<evidence type="ECO:0000256" key="3">
    <source>
        <dbReference type="ARBA" id="ARBA00022676"/>
    </source>
</evidence>